<dbReference type="OrthoDB" id="2121828at2759"/>
<reference evidence="9" key="1">
    <citation type="journal article" date="2019" name="G3 (Bethesda)">
        <title>Genome Assemblies of Two Rare Opportunistic Yeast Pathogens: Diutina rugosa (syn. Candida rugosa) and Trichomonascus ciferrii (syn. Candida ciferrii).</title>
        <authorList>
            <person name="Mixao V."/>
            <person name="Saus E."/>
            <person name="Hansen A.P."/>
            <person name="Lass-Florl C."/>
            <person name="Gabaldon T."/>
        </authorList>
    </citation>
    <scope>NUCLEOTIDE SEQUENCE</scope>
    <source>
        <strain evidence="9">CBS 4856</strain>
    </source>
</reference>
<dbReference type="GO" id="GO:0006826">
    <property type="term" value="P:iron ion transport"/>
    <property type="evidence" value="ECO:0007669"/>
    <property type="project" value="UniProtKB-KW"/>
</dbReference>
<comment type="similarity">
    <text evidence="1">Belongs to the multicopper oxidase family.</text>
</comment>
<feature type="domain" description="Plastocyanin-like" evidence="7">
    <location>
        <begin position="445"/>
        <end position="568"/>
    </location>
</feature>
<dbReference type="InterPro" id="IPR001117">
    <property type="entry name" value="Cu-oxidase_2nd"/>
</dbReference>
<keyword evidence="10" id="KW-1185">Reference proteome</keyword>
<dbReference type="PROSITE" id="PS00079">
    <property type="entry name" value="MULTICOPPER_OXIDASE1"/>
    <property type="match status" value="2"/>
</dbReference>
<keyword evidence="2" id="KW-0410">Iron transport</keyword>
<dbReference type="GO" id="GO:0016491">
    <property type="term" value="F:oxidoreductase activity"/>
    <property type="evidence" value="ECO:0007669"/>
    <property type="project" value="UniProtKB-KW"/>
</dbReference>
<dbReference type="InterPro" id="IPR011706">
    <property type="entry name" value="Cu-oxidase_C"/>
</dbReference>
<dbReference type="Pfam" id="PF00394">
    <property type="entry name" value="Cu-oxidase"/>
    <property type="match status" value="1"/>
</dbReference>
<dbReference type="CDD" id="cd13910">
    <property type="entry name" value="CuRO_3_MCO_like_4"/>
    <property type="match status" value="1"/>
</dbReference>
<dbReference type="CDD" id="cd13886">
    <property type="entry name" value="CuRO_2_MCO_like_1"/>
    <property type="match status" value="1"/>
</dbReference>
<evidence type="ECO:0000256" key="3">
    <source>
        <dbReference type="ARBA" id="ARBA00022723"/>
    </source>
</evidence>
<dbReference type="PANTHER" id="PTHR11709:SF511">
    <property type="entry name" value="LACCASE"/>
    <property type="match status" value="1"/>
</dbReference>
<keyword evidence="5" id="KW-0186">Copper</keyword>
<keyword evidence="2" id="KW-0813">Transport</keyword>
<dbReference type="InterPro" id="IPR002355">
    <property type="entry name" value="Cu_oxidase_Cu_BS"/>
</dbReference>
<dbReference type="GO" id="GO:0005507">
    <property type="term" value="F:copper ion binding"/>
    <property type="evidence" value="ECO:0007669"/>
    <property type="project" value="InterPro"/>
</dbReference>
<keyword evidence="3" id="KW-0479">Metal-binding</keyword>
<evidence type="ECO:0000313" key="9">
    <source>
        <dbReference type="EMBL" id="KAA8915962.1"/>
    </source>
</evidence>
<evidence type="ECO:0000256" key="1">
    <source>
        <dbReference type="ARBA" id="ARBA00010609"/>
    </source>
</evidence>
<dbReference type="Pfam" id="PF07732">
    <property type="entry name" value="Cu-oxidase_3"/>
    <property type="match status" value="1"/>
</dbReference>
<dbReference type="Proteomes" id="UP000761534">
    <property type="component" value="Unassembled WGS sequence"/>
</dbReference>
<evidence type="ECO:0000313" key="10">
    <source>
        <dbReference type="Proteomes" id="UP000761534"/>
    </source>
</evidence>
<accession>A0A642V7A1</accession>
<evidence type="ECO:0000259" key="6">
    <source>
        <dbReference type="Pfam" id="PF00394"/>
    </source>
</evidence>
<dbReference type="AlphaFoldDB" id="A0A642V7A1"/>
<evidence type="ECO:0000259" key="7">
    <source>
        <dbReference type="Pfam" id="PF07731"/>
    </source>
</evidence>
<dbReference type="VEuPathDB" id="FungiDB:TRICI_001879"/>
<keyword evidence="2" id="KW-0408">Iron</keyword>
<proteinExistence type="inferred from homology"/>
<feature type="domain" description="Plastocyanin-like" evidence="8">
    <location>
        <begin position="62"/>
        <end position="172"/>
    </location>
</feature>
<name>A0A642V7A1_9ASCO</name>
<protein>
    <recommendedName>
        <fullName evidence="11">Multicopper oxidase</fullName>
    </recommendedName>
</protein>
<dbReference type="EMBL" id="SWFS01000129">
    <property type="protein sequence ID" value="KAA8915962.1"/>
    <property type="molecule type" value="Genomic_DNA"/>
</dbReference>
<dbReference type="PANTHER" id="PTHR11709">
    <property type="entry name" value="MULTI-COPPER OXIDASE"/>
    <property type="match status" value="1"/>
</dbReference>
<keyword evidence="2" id="KW-0406">Ion transport</keyword>
<sequence>MTSFKRCVLVGLICLGSLLTLFVVEDFFQFQIRDWGLRDVEVEVDSDGQRTLKYEWHIARHTLPLDGVEKKMILVNGMFPGPTIHGKVGDRVIVNVHNDLEGEETTSVHWHGIKQRGSNAMDGAVGVTQCGIPSGDNLTYSFDLDEPGTYWWHSHVGTQRLDGMFGGLIVKGGDEHYSEINNSYDEEVVVILSDHYHRSGERVLQWYLSRSSGGQEPVPSNGFINGQNVYDCERFMDTELTCIPKVGRHAHFEFHKNKRYRVRIINASAMANFRFSIDEHEFQVIEADSIEIEPVKAHYIPISSGQRYSAIVHTENKNRNSFFMRAEMNQECFNYKNEELDPEIKGVITYKSNTFKDLLKSRESIPSSKKWEDIMSFDMCLDMDERTLQPLTHLDAPEPDQTVVVWTKIVQLHQNNLAPYAYFNRTSWAPSIGAPNLHVELGLVNASMGPKSTKKWGGKQMVVDIEPENVVQLIISNGDESPHPFHLHGHDFWIVKIYEPPKGYIHGQWDPDEHHEYKTNNPIRRDTFTVPRFGHAVIRFKADNPGIWAFHCHILWHLTTGMMMQFNQNHISEKIPQIMLDQCSQMRTL</sequence>
<dbReference type="SUPFAM" id="SSF49503">
    <property type="entry name" value="Cupredoxins"/>
    <property type="match status" value="3"/>
</dbReference>
<gene>
    <name evidence="9" type="ORF">TRICI_001879</name>
</gene>
<comment type="caution">
    <text evidence="9">The sequence shown here is derived from an EMBL/GenBank/DDBJ whole genome shotgun (WGS) entry which is preliminary data.</text>
</comment>
<evidence type="ECO:0000256" key="5">
    <source>
        <dbReference type="ARBA" id="ARBA00023008"/>
    </source>
</evidence>
<dbReference type="InterPro" id="IPR045087">
    <property type="entry name" value="Cu-oxidase_fam"/>
</dbReference>
<evidence type="ECO:0008006" key="11">
    <source>
        <dbReference type="Google" id="ProtNLM"/>
    </source>
</evidence>
<dbReference type="InterPro" id="IPR011707">
    <property type="entry name" value="Cu-oxidase-like_N"/>
</dbReference>
<dbReference type="InterPro" id="IPR008972">
    <property type="entry name" value="Cupredoxin"/>
</dbReference>
<organism evidence="9 10">
    <name type="scientific">Trichomonascus ciferrii</name>
    <dbReference type="NCBI Taxonomy" id="44093"/>
    <lineage>
        <taxon>Eukaryota</taxon>
        <taxon>Fungi</taxon>
        <taxon>Dikarya</taxon>
        <taxon>Ascomycota</taxon>
        <taxon>Saccharomycotina</taxon>
        <taxon>Dipodascomycetes</taxon>
        <taxon>Dipodascales</taxon>
        <taxon>Trichomonascaceae</taxon>
        <taxon>Trichomonascus</taxon>
        <taxon>Trichomonascus ciferrii complex</taxon>
    </lineage>
</organism>
<evidence type="ECO:0000259" key="8">
    <source>
        <dbReference type="Pfam" id="PF07732"/>
    </source>
</evidence>
<dbReference type="Pfam" id="PF07731">
    <property type="entry name" value="Cu-oxidase_2"/>
    <property type="match status" value="1"/>
</dbReference>
<evidence type="ECO:0000256" key="4">
    <source>
        <dbReference type="ARBA" id="ARBA00023002"/>
    </source>
</evidence>
<dbReference type="InterPro" id="IPR033138">
    <property type="entry name" value="Cu_oxidase_CS"/>
</dbReference>
<evidence type="ECO:0000256" key="2">
    <source>
        <dbReference type="ARBA" id="ARBA00022496"/>
    </source>
</evidence>
<dbReference type="PROSITE" id="PS00080">
    <property type="entry name" value="MULTICOPPER_OXIDASE2"/>
    <property type="match status" value="1"/>
</dbReference>
<keyword evidence="4" id="KW-0560">Oxidoreductase</keyword>
<dbReference type="Gene3D" id="2.60.40.420">
    <property type="entry name" value="Cupredoxins - blue copper proteins"/>
    <property type="match status" value="3"/>
</dbReference>
<feature type="domain" description="Plastocyanin-like" evidence="6">
    <location>
        <begin position="186"/>
        <end position="329"/>
    </location>
</feature>